<evidence type="ECO:0000256" key="2">
    <source>
        <dbReference type="SAM" id="Phobius"/>
    </source>
</evidence>
<dbReference type="OrthoDB" id="345237at2"/>
<dbReference type="Pfam" id="PF14108">
    <property type="entry name" value="ABA4-like"/>
    <property type="match status" value="1"/>
</dbReference>
<accession>A0A1V6MTH9</accession>
<feature type="transmembrane region" description="Helical" evidence="2">
    <location>
        <begin position="76"/>
        <end position="98"/>
    </location>
</feature>
<dbReference type="EMBL" id="MPOH02000011">
    <property type="protein sequence ID" value="OQD55771.1"/>
    <property type="molecule type" value="Genomic_DNA"/>
</dbReference>
<keyword evidence="2" id="KW-1133">Transmembrane helix</keyword>
<evidence type="ECO:0000313" key="4">
    <source>
        <dbReference type="Proteomes" id="UP000184286"/>
    </source>
</evidence>
<evidence type="ECO:0000256" key="1">
    <source>
        <dbReference type="SAM" id="MobiDB-lite"/>
    </source>
</evidence>
<name>A0A1V6MTH9_9ACTN</name>
<reference evidence="4" key="1">
    <citation type="submission" date="2016-11" db="EMBL/GenBank/DDBJ databases">
        <authorList>
            <person name="Schniete J.K."/>
            <person name="Salih T."/>
            <person name="Algora Gallardo L."/>
            <person name="Martinez Fernandez S."/>
            <person name="Herron P.R."/>
        </authorList>
    </citation>
    <scope>NUCLEOTIDE SEQUENCE [LARGE SCALE GENOMIC DNA]</scope>
    <source>
        <strain evidence="4">DSM 41896</strain>
    </source>
</reference>
<feature type="transmembrane region" description="Helical" evidence="2">
    <location>
        <begin position="32"/>
        <end position="55"/>
    </location>
</feature>
<feature type="transmembrane region" description="Helical" evidence="2">
    <location>
        <begin position="110"/>
        <end position="132"/>
    </location>
</feature>
<evidence type="ECO:0008006" key="5">
    <source>
        <dbReference type="Google" id="ProtNLM"/>
    </source>
</evidence>
<dbReference type="STRING" id="114686.BM536_014970"/>
<gene>
    <name evidence="3" type="ORF">BM536_014970</name>
</gene>
<evidence type="ECO:0000313" key="3">
    <source>
        <dbReference type="EMBL" id="OQD55771.1"/>
    </source>
</evidence>
<feature type="region of interest" description="Disordered" evidence="1">
    <location>
        <begin position="140"/>
        <end position="167"/>
    </location>
</feature>
<keyword evidence="2" id="KW-0812">Transmembrane</keyword>
<dbReference type="RefSeq" id="WP_073496917.1">
    <property type="nucleotide sequence ID" value="NZ_MPOH02000011.1"/>
</dbReference>
<organism evidence="3 4">
    <name type="scientific">Streptomyces phaeoluteigriseus</name>
    <dbReference type="NCBI Taxonomy" id="114686"/>
    <lineage>
        <taxon>Bacteria</taxon>
        <taxon>Bacillati</taxon>
        <taxon>Actinomycetota</taxon>
        <taxon>Actinomycetes</taxon>
        <taxon>Kitasatosporales</taxon>
        <taxon>Streptomycetaceae</taxon>
        <taxon>Streptomyces</taxon>
        <taxon>Streptomyces aurantiacus group</taxon>
    </lineage>
</organism>
<sequence>MTGLLFEVCFWLAAPVWLLMIFAPGWGPTARIAASPLTVVPVLALYLVMALPVFPELWGVVTNPDIDKFRALMVRANGAGAIWAQIIAWDLLIGQWMYGEARRTGIHPLVMGPLLAFTILLSPLGLLLFLLLRATRERARAKNRTPEPGSGTRPPGRAGRPPFAQER</sequence>
<dbReference type="AlphaFoldDB" id="A0A1V6MTH9"/>
<feature type="transmembrane region" description="Helical" evidence="2">
    <location>
        <begin position="5"/>
        <end position="26"/>
    </location>
</feature>
<protein>
    <recommendedName>
        <fullName evidence="5">DUF4281 domain-containing protein</fullName>
    </recommendedName>
</protein>
<keyword evidence="2" id="KW-0472">Membrane</keyword>
<comment type="caution">
    <text evidence="3">The sequence shown here is derived from an EMBL/GenBank/DDBJ whole genome shotgun (WGS) entry which is preliminary data.</text>
</comment>
<feature type="compositionally biased region" description="Low complexity" evidence="1">
    <location>
        <begin position="148"/>
        <end position="167"/>
    </location>
</feature>
<dbReference type="Proteomes" id="UP000184286">
    <property type="component" value="Unassembled WGS sequence"/>
</dbReference>
<dbReference type="InterPro" id="IPR025461">
    <property type="entry name" value="ABA4-like"/>
</dbReference>
<reference evidence="3 4" key="2">
    <citation type="submission" date="2017-02" db="EMBL/GenBank/DDBJ databases">
        <title>Draft genome sequence of Streptomyces phaeoluteigriseus type strain DSM41896.</title>
        <authorList>
            <person name="Salih T.S."/>
            <person name="Algora Gallardo L."/>
            <person name="Melo Santos T."/>
            <person name="Filgueira Martinez S."/>
            <person name="Herron P.R."/>
        </authorList>
    </citation>
    <scope>NUCLEOTIDE SEQUENCE [LARGE SCALE GENOMIC DNA]</scope>
    <source>
        <strain evidence="3 4">DSM 41896</strain>
    </source>
</reference>
<proteinExistence type="predicted"/>